<dbReference type="Proteomes" id="UP000193922">
    <property type="component" value="Unassembled WGS sequence"/>
</dbReference>
<evidence type="ECO:0000313" key="3">
    <source>
        <dbReference type="Proteomes" id="UP000193922"/>
    </source>
</evidence>
<protein>
    <submittedName>
        <fullName evidence="2">Uncharacterized protein</fullName>
    </submittedName>
</protein>
<evidence type="ECO:0000313" key="2">
    <source>
        <dbReference type="EMBL" id="ORX65245.1"/>
    </source>
</evidence>
<dbReference type="GeneID" id="63805529"/>
<name>A0A1Y1VW49_9FUNG</name>
<accession>A0A1Y1VW49</accession>
<sequence length="107" mass="12775">MTNSLLLSLAAILALCNIVGVAGQIRGDECRRFYWSPRLMNRYLHENWVVDEREDDIPQTRKAYERNLPSPYRILHPDEQDEYNHRQHYRLTVYVDDNNHVTKLKCC</sequence>
<comment type="caution">
    <text evidence="2">The sequence shown here is derived from an EMBL/GenBank/DDBJ whole genome shotgun (WGS) entry which is preliminary data.</text>
</comment>
<feature type="signal peptide" evidence="1">
    <location>
        <begin position="1"/>
        <end position="23"/>
    </location>
</feature>
<keyword evidence="3" id="KW-1185">Reference proteome</keyword>
<dbReference type="EMBL" id="MCFD01000039">
    <property type="protein sequence ID" value="ORX65245.1"/>
    <property type="molecule type" value="Genomic_DNA"/>
</dbReference>
<feature type="chain" id="PRO_5013118745" evidence="1">
    <location>
        <begin position="24"/>
        <end position="107"/>
    </location>
</feature>
<organism evidence="2 3">
    <name type="scientific">Linderina pennispora</name>
    <dbReference type="NCBI Taxonomy" id="61395"/>
    <lineage>
        <taxon>Eukaryota</taxon>
        <taxon>Fungi</taxon>
        <taxon>Fungi incertae sedis</taxon>
        <taxon>Zoopagomycota</taxon>
        <taxon>Kickxellomycotina</taxon>
        <taxon>Kickxellomycetes</taxon>
        <taxon>Kickxellales</taxon>
        <taxon>Kickxellaceae</taxon>
        <taxon>Linderina</taxon>
    </lineage>
</organism>
<dbReference type="RefSeq" id="XP_040739554.1">
    <property type="nucleotide sequence ID" value="XM_040888881.1"/>
</dbReference>
<gene>
    <name evidence="2" type="ORF">DL89DRAFT_271206</name>
</gene>
<reference evidence="2 3" key="1">
    <citation type="submission" date="2016-07" db="EMBL/GenBank/DDBJ databases">
        <title>Pervasive Adenine N6-methylation of Active Genes in Fungi.</title>
        <authorList>
            <consortium name="DOE Joint Genome Institute"/>
            <person name="Mondo S.J."/>
            <person name="Dannebaum R.O."/>
            <person name="Kuo R.C."/>
            <person name="Labutti K."/>
            <person name="Haridas S."/>
            <person name="Kuo A."/>
            <person name="Salamov A."/>
            <person name="Ahrendt S.R."/>
            <person name="Lipzen A."/>
            <person name="Sullivan W."/>
            <person name="Andreopoulos W.B."/>
            <person name="Clum A."/>
            <person name="Lindquist E."/>
            <person name="Daum C."/>
            <person name="Ramamoorthy G.K."/>
            <person name="Gryganskyi A."/>
            <person name="Culley D."/>
            <person name="Magnuson J.K."/>
            <person name="James T.Y."/>
            <person name="O'Malley M.A."/>
            <person name="Stajich J.E."/>
            <person name="Spatafora J.W."/>
            <person name="Visel A."/>
            <person name="Grigoriev I.V."/>
        </authorList>
    </citation>
    <scope>NUCLEOTIDE SEQUENCE [LARGE SCALE GENOMIC DNA]</scope>
    <source>
        <strain evidence="2 3">ATCC 12442</strain>
    </source>
</reference>
<evidence type="ECO:0000256" key="1">
    <source>
        <dbReference type="SAM" id="SignalP"/>
    </source>
</evidence>
<proteinExistence type="predicted"/>
<dbReference type="AlphaFoldDB" id="A0A1Y1VW49"/>
<keyword evidence="1" id="KW-0732">Signal</keyword>
<dbReference type="OrthoDB" id="5529521at2759"/>